<feature type="region of interest" description="Disordered" evidence="1">
    <location>
        <begin position="1"/>
        <end position="46"/>
    </location>
</feature>
<evidence type="ECO:0000256" key="1">
    <source>
        <dbReference type="SAM" id="MobiDB-lite"/>
    </source>
</evidence>
<name>A0AAE0S4C3_9BIVA</name>
<evidence type="ECO:0000313" key="3">
    <source>
        <dbReference type="Proteomes" id="UP001195483"/>
    </source>
</evidence>
<feature type="compositionally biased region" description="Basic residues" evidence="1">
    <location>
        <begin position="1"/>
        <end position="14"/>
    </location>
</feature>
<protein>
    <submittedName>
        <fullName evidence="2">Uncharacterized protein</fullName>
    </submittedName>
</protein>
<dbReference type="AlphaFoldDB" id="A0AAE0S4C3"/>
<reference evidence="2" key="3">
    <citation type="submission" date="2023-05" db="EMBL/GenBank/DDBJ databases">
        <authorList>
            <person name="Smith C.H."/>
        </authorList>
    </citation>
    <scope>NUCLEOTIDE SEQUENCE</scope>
    <source>
        <strain evidence="2">CHS0354</strain>
        <tissue evidence="2">Mantle</tissue>
    </source>
</reference>
<comment type="caution">
    <text evidence="2">The sequence shown here is derived from an EMBL/GenBank/DDBJ whole genome shotgun (WGS) entry which is preliminary data.</text>
</comment>
<gene>
    <name evidence="2" type="ORF">CHS0354_021826</name>
</gene>
<sequence length="173" mass="19514">MAAGRPKKRVKRPQKCTQHSQPWNYGVEVSKSDQPGSSFQSGSAPPLIKRQRFDVYQESLSSCGPNEVPSKLRPEKERQDNEKFFVGSCEATCVNNINENVIINISKLNMILETLRLMHDRLGNSKRYCPQVYKSKTQGLCTFLTATCTSCSLKESEQAAFSEKCQGQREDQS</sequence>
<reference evidence="2" key="1">
    <citation type="journal article" date="2021" name="Genome Biol. Evol.">
        <title>A High-Quality Reference Genome for a Parasitic Bivalve with Doubly Uniparental Inheritance (Bivalvia: Unionida).</title>
        <authorList>
            <person name="Smith C.H."/>
        </authorList>
    </citation>
    <scope>NUCLEOTIDE SEQUENCE</scope>
    <source>
        <strain evidence="2">CHS0354</strain>
    </source>
</reference>
<proteinExistence type="predicted"/>
<evidence type="ECO:0000313" key="2">
    <source>
        <dbReference type="EMBL" id="KAK3584943.1"/>
    </source>
</evidence>
<dbReference type="EMBL" id="JAEAOA010001326">
    <property type="protein sequence ID" value="KAK3584943.1"/>
    <property type="molecule type" value="Genomic_DNA"/>
</dbReference>
<organism evidence="2 3">
    <name type="scientific">Potamilus streckersoni</name>
    <dbReference type="NCBI Taxonomy" id="2493646"/>
    <lineage>
        <taxon>Eukaryota</taxon>
        <taxon>Metazoa</taxon>
        <taxon>Spiralia</taxon>
        <taxon>Lophotrochozoa</taxon>
        <taxon>Mollusca</taxon>
        <taxon>Bivalvia</taxon>
        <taxon>Autobranchia</taxon>
        <taxon>Heteroconchia</taxon>
        <taxon>Palaeoheterodonta</taxon>
        <taxon>Unionida</taxon>
        <taxon>Unionoidea</taxon>
        <taxon>Unionidae</taxon>
        <taxon>Ambleminae</taxon>
        <taxon>Lampsilini</taxon>
        <taxon>Potamilus</taxon>
    </lineage>
</organism>
<reference evidence="2" key="2">
    <citation type="journal article" date="2021" name="Genome Biol. Evol.">
        <title>Developing a high-quality reference genome for a parasitic bivalve with doubly uniparental inheritance (Bivalvia: Unionida).</title>
        <authorList>
            <person name="Smith C.H."/>
        </authorList>
    </citation>
    <scope>NUCLEOTIDE SEQUENCE</scope>
    <source>
        <strain evidence="2">CHS0354</strain>
        <tissue evidence="2">Mantle</tissue>
    </source>
</reference>
<accession>A0AAE0S4C3</accession>
<dbReference type="Proteomes" id="UP001195483">
    <property type="component" value="Unassembled WGS sequence"/>
</dbReference>
<keyword evidence="3" id="KW-1185">Reference proteome</keyword>
<feature type="compositionally biased region" description="Polar residues" evidence="1">
    <location>
        <begin position="32"/>
        <end position="43"/>
    </location>
</feature>